<comment type="caution">
    <text evidence="2">The sequence shown here is derived from an EMBL/GenBank/DDBJ whole genome shotgun (WGS) entry which is preliminary data.</text>
</comment>
<proteinExistence type="predicted"/>
<dbReference type="EMBL" id="NVUL01000055">
    <property type="protein sequence ID" value="PCI76582.1"/>
    <property type="molecule type" value="Genomic_DNA"/>
</dbReference>
<feature type="region of interest" description="Disordered" evidence="1">
    <location>
        <begin position="107"/>
        <end position="180"/>
    </location>
</feature>
<dbReference type="Proteomes" id="UP000218767">
    <property type="component" value="Unassembled WGS sequence"/>
</dbReference>
<feature type="compositionally biased region" description="Low complexity" evidence="1">
    <location>
        <begin position="142"/>
        <end position="159"/>
    </location>
</feature>
<name>A0A2A4X1L2_9GAMM</name>
<dbReference type="AlphaFoldDB" id="A0A2A4X1L2"/>
<sequence>MPGQGSQSGSTGRDGSTGDLDGGTNQSSGGGLGRPSGDYSLDTLPDGVLSGGRGNEDSNGQASSGSGDGGAQPTGNGAMTAEERGQVLDERLRRGYETFDGFILSERERAQAESNEAGSAAIGGAAGGGGSSSSQPQTMPESGASPSAVLASSLPPGASRLPPPETFPAPEDIPNGRDDDVVARQLREAAMSESDPQLREALWQEYRNYTGLGEDQ</sequence>
<organism evidence="2 3">
    <name type="scientific">SAR86 cluster bacterium</name>
    <dbReference type="NCBI Taxonomy" id="2030880"/>
    <lineage>
        <taxon>Bacteria</taxon>
        <taxon>Pseudomonadati</taxon>
        <taxon>Pseudomonadota</taxon>
        <taxon>Gammaproteobacteria</taxon>
        <taxon>SAR86 cluster</taxon>
    </lineage>
</organism>
<evidence type="ECO:0000313" key="2">
    <source>
        <dbReference type="EMBL" id="PCI76582.1"/>
    </source>
</evidence>
<feature type="region of interest" description="Disordered" evidence="1">
    <location>
        <begin position="1"/>
        <end position="92"/>
    </location>
</feature>
<feature type="compositionally biased region" description="Low complexity" evidence="1">
    <location>
        <begin position="1"/>
        <end position="27"/>
    </location>
</feature>
<feature type="compositionally biased region" description="Basic and acidic residues" evidence="1">
    <location>
        <begin position="81"/>
        <end position="92"/>
    </location>
</feature>
<evidence type="ECO:0000313" key="3">
    <source>
        <dbReference type="Proteomes" id="UP000218767"/>
    </source>
</evidence>
<gene>
    <name evidence="2" type="ORF">COB20_10270</name>
</gene>
<protein>
    <submittedName>
        <fullName evidence="2">Uncharacterized protein</fullName>
    </submittedName>
</protein>
<accession>A0A2A4X1L2</accession>
<evidence type="ECO:0000256" key="1">
    <source>
        <dbReference type="SAM" id="MobiDB-lite"/>
    </source>
</evidence>
<reference evidence="3" key="1">
    <citation type="submission" date="2017-08" db="EMBL/GenBank/DDBJ databases">
        <title>A dynamic microbial community with high functional redundancy inhabits the cold, oxic subseafloor aquifer.</title>
        <authorList>
            <person name="Tully B.J."/>
            <person name="Wheat C.G."/>
            <person name="Glazer B.T."/>
            <person name="Huber J.A."/>
        </authorList>
    </citation>
    <scope>NUCLEOTIDE SEQUENCE [LARGE SCALE GENOMIC DNA]</scope>
</reference>